<sequence>MQILATSLNKGFSFIEVIVTLLIISLVGSSFYIFFQNSNIPVSLNSEIKNFQDFANYTGSQIDIYNDRYVIVYQNKYEVVKEVNYPTIKAVVDLNNKYIKIEDNEPLISIYPGWESNIKKIILLNDEIIEL</sequence>
<dbReference type="NCBIfam" id="TIGR02532">
    <property type="entry name" value="IV_pilin_GFxxxE"/>
    <property type="match status" value="1"/>
</dbReference>
<name>A0A9Q8TZI6_9GAMM</name>
<organism evidence="2 3">
    <name type="scientific">SAR86 cluster bacterium</name>
    <dbReference type="NCBI Taxonomy" id="2030880"/>
    <lineage>
        <taxon>Bacteria</taxon>
        <taxon>Pseudomonadati</taxon>
        <taxon>Pseudomonadota</taxon>
        <taxon>Gammaproteobacteria</taxon>
        <taxon>SAR86 cluster</taxon>
    </lineage>
</organism>
<proteinExistence type="predicted"/>
<dbReference type="Proteomes" id="UP001056381">
    <property type="component" value="Chromosome"/>
</dbReference>
<evidence type="ECO:0000313" key="2">
    <source>
        <dbReference type="EMBL" id="URQ63681.1"/>
    </source>
</evidence>
<feature type="transmembrane region" description="Helical" evidence="1">
    <location>
        <begin position="12"/>
        <end position="35"/>
    </location>
</feature>
<protein>
    <submittedName>
        <fullName evidence="2">Prepilin-type N-terminal cleavage/methylation domain-containing protein</fullName>
    </submittedName>
</protein>
<reference evidence="2" key="1">
    <citation type="submission" date="2022-05" db="EMBL/GenBank/DDBJ databases">
        <title>Single-amplified genomics reveal most streamlined microbe among free-living bacteria.</title>
        <authorList>
            <person name="Roda-Garcia J."/>
            <person name="Haro-Moreno J.M."/>
            <person name="Rodriguez-Valera F."/>
            <person name="Almagro-Moreno S."/>
            <person name="Lopez-Perez M."/>
        </authorList>
    </citation>
    <scope>NUCLEOTIDE SEQUENCE</scope>
    <source>
        <strain evidence="2">TMED112-D2-2</strain>
    </source>
</reference>
<keyword evidence="1" id="KW-1133">Transmembrane helix</keyword>
<dbReference type="InterPro" id="IPR012902">
    <property type="entry name" value="N_methyl_site"/>
</dbReference>
<dbReference type="AlphaFoldDB" id="A0A9Q8TZI6"/>
<evidence type="ECO:0000313" key="3">
    <source>
        <dbReference type="Proteomes" id="UP001056381"/>
    </source>
</evidence>
<dbReference type="EMBL" id="CP097966">
    <property type="protein sequence ID" value="URQ63681.1"/>
    <property type="molecule type" value="Genomic_DNA"/>
</dbReference>
<gene>
    <name evidence="2" type="ORF">M9B40_02650</name>
</gene>
<accession>A0A9Q8TZI6</accession>
<evidence type="ECO:0000256" key="1">
    <source>
        <dbReference type="SAM" id="Phobius"/>
    </source>
</evidence>
<keyword evidence="1" id="KW-0472">Membrane</keyword>
<keyword evidence="3" id="KW-1185">Reference proteome</keyword>
<keyword evidence="1" id="KW-0812">Transmembrane</keyword>
<dbReference type="Pfam" id="PF07963">
    <property type="entry name" value="N_methyl"/>
    <property type="match status" value="1"/>
</dbReference>